<dbReference type="KEGG" id="vg:18263600"/>
<dbReference type="Proteomes" id="UP000174145">
    <property type="component" value="Segment"/>
</dbReference>
<accession>W6JLL6</accession>
<protein>
    <submittedName>
        <fullName evidence="1">Uncharacterized protein</fullName>
    </submittedName>
</protein>
<name>W6JLL6_9POXV</name>
<reference evidence="1 2" key="1">
    <citation type="journal article" date="2014" name="Virology">
        <title>The complete genome sequence of the Alphaentomopoxvirus Anomala cuprea entomopoxvirus, including its terminal hairpin loop sequences, suggests a potentially unique mode of apoptosis inhibition and mode of DNA replication.</title>
        <authorList>
            <person name="Mitsuhashi W."/>
            <person name="Miyamoto K."/>
            <person name="Wada S."/>
        </authorList>
    </citation>
    <scope>NUCLEOTIDE SEQUENCE [LARGE SCALE GENOMIC DNA]</scope>
    <source>
        <strain evidence="1">CV6M</strain>
    </source>
</reference>
<dbReference type="RefSeq" id="YP_009001644.1">
    <property type="nucleotide sequence ID" value="NC_023426.1"/>
</dbReference>
<organism evidence="1 2">
    <name type="scientific">Alphaentomopoxvirus acuprea</name>
    <dbReference type="NCBI Taxonomy" id="62099"/>
    <lineage>
        <taxon>Viruses</taxon>
        <taxon>Varidnaviria</taxon>
        <taxon>Bamfordvirae</taxon>
        <taxon>Nucleocytoviricota</taxon>
        <taxon>Pokkesviricetes</taxon>
        <taxon>Chitovirales</taxon>
        <taxon>Poxviridae</taxon>
        <taxon>Entomopoxvirinae</taxon>
        <taxon>Alphaentomopoxvirus</taxon>
    </lineage>
</organism>
<keyword evidence="2" id="KW-1185">Reference proteome</keyword>
<evidence type="ECO:0000313" key="1">
    <source>
        <dbReference type="EMBL" id="BAO49531.1"/>
    </source>
</evidence>
<dbReference type="GeneID" id="18263600"/>
<proteinExistence type="predicted"/>
<evidence type="ECO:0000313" key="2">
    <source>
        <dbReference type="Proteomes" id="UP000174145"/>
    </source>
</evidence>
<sequence>MYLTMKDLNSILYLNNDIIDETHYDTINISILDILPEFIDLIKNSVDNNL</sequence>
<dbReference type="EMBL" id="AP013055">
    <property type="protein sequence ID" value="BAO49531.1"/>
    <property type="molecule type" value="Genomic_DNA"/>
</dbReference>